<evidence type="ECO:0000313" key="3">
    <source>
        <dbReference type="Proteomes" id="UP000000265"/>
    </source>
</evidence>
<feature type="transmembrane region" description="Helical" evidence="1">
    <location>
        <begin position="136"/>
        <end position="157"/>
    </location>
</feature>
<dbReference type="KEGG" id="kpn:KPN_04715"/>
<dbReference type="EMBL" id="CP000647">
    <property type="protein sequence ID" value="ABR80065.1"/>
    <property type="molecule type" value="Genomic_DNA"/>
</dbReference>
<evidence type="ECO:0000256" key="1">
    <source>
        <dbReference type="SAM" id="Phobius"/>
    </source>
</evidence>
<feature type="transmembrane region" description="Helical" evidence="1">
    <location>
        <begin position="206"/>
        <end position="230"/>
    </location>
</feature>
<protein>
    <submittedName>
        <fullName evidence="2">Uncharacterized protein</fullName>
    </submittedName>
</protein>
<keyword evidence="1" id="KW-0472">Membrane</keyword>
<dbReference type="HOGENOM" id="CLU_665296_0_0_6"/>
<dbReference type="PaxDb" id="272620-KPN_04715"/>
<keyword evidence="1" id="KW-1133">Transmembrane helix</keyword>
<dbReference type="AlphaFoldDB" id="A6THN1"/>
<reference evidence="2 3" key="2">
    <citation type="submission" date="2006-09" db="EMBL/GenBank/DDBJ databases">
        <authorList>
            <consortium name="The Klebsiella pneumonia Genome Sequencing Project"/>
            <person name="McClelland M."/>
            <person name="Sanderson E.K."/>
            <person name="Spieth J."/>
            <person name="Clifton W.S."/>
            <person name="Latreille P."/>
            <person name="Sabo A."/>
            <person name="Pepin K."/>
            <person name="Bhonagiri V."/>
            <person name="Porwollik S."/>
            <person name="Ali J."/>
            <person name="Wilson R.K."/>
        </authorList>
    </citation>
    <scope>NUCLEOTIDE SEQUENCE [LARGE SCALE GENOMIC DNA]</scope>
    <source>
        <strain evidence="3">ATCC 700721 / MGH 78578</strain>
    </source>
</reference>
<evidence type="ECO:0000313" key="2">
    <source>
        <dbReference type="EMBL" id="ABR80065.1"/>
    </source>
</evidence>
<feature type="transmembrane region" description="Helical" evidence="1">
    <location>
        <begin position="163"/>
        <end position="185"/>
    </location>
</feature>
<organism evidence="2 3">
    <name type="scientific">Klebsiella pneumoniae subsp. pneumoniae (strain ATCC 700721 / MGH 78578)</name>
    <dbReference type="NCBI Taxonomy" id="272620"/>
    <lineage>
        <taxon>Bacteria</taxon>
        <taxon>Pseudomonadati</taxon>
        <taxon>Pseudomonadota</taxon>
        <taxon>Gammaproteobacteria</taxon>
        <taxon>Enterobacterales</taxon>
        <taxon>Enterobacteriaceae</taxon>
        <taxon>Klebsiella/Raoultella group</taxon>
        <taxon>Klebsiella</taxon>
        <taxon>Klebsiella pneumoniae complex</taxon>
    </lineage>
</organism>
<sequence length="444" mass="50950">MVGSGFKQWLYVAQNIVPHYNTNSIRNGIRIMNKSVIKLLNKKFIISVITSSTFITGCTMAVIWFYLSNIDRLDIFFDAVSLSSALGIIFVFIIVSVSGFSLVIFISSFILMLIYTGHEDNFKDYSSMPHRISIVCYLNSLFICCGMIVGYYIYYLYGWNGYLISGTCLVLMLAYSYAVSFLKLFRIQRFRLHESDNYEKLPRKKGLLFFLPLQLMAPGIVQILPLLFLLTQLDFSEGTSDWVEILMLLALTVAIVTIGILPGAIHLNERRNGNKINSFIVVLICIPVVITLFSVWYRPIPNMIINMAMSLSGISDWRTHQYYVESKTLSHSMFNGLIWNTRYYKEIPGRFFITGVSTFTLGDIKLICPTEITETRKESLKFTVNDINEYEQKGKQLKAVAMQCIPFNKNDIHAWDSPLSEPIYYEKVKQTIDNSMLKILHTLK</sequence>
<proteinExistence type="predicted"/>
<gene>
    <name evidence="2" type="ORF">KPN_04715</name>
</gene>
<dbReference type="Proteomes" id="UP000000265">
    <property type="component" value="Chromosome"/>
</dbReference>
<dbReference type="EnsemblBacteria" id="ABR80065">
    <property type="protein sequence ID" value="ABR80065"/>
    <property type="gene ID" value="KPN_04715"/>
</dbReference>
<feature type="transmembrane region" description="Helical" evidence="1">
    <location>
        <begin position="276"/>
        <end position="297"/>
    </location>
</feature>
<accession>A6THN1</accession>
<feature type="transmembrane region" description="Helical" evidence="1">
    <location>
        <begin position="242"/>
        <end position="264"/>
    </location>
</feature>
<name>A6THN1_KLEP7</name>
<keyword evidence="1" id="KW-0812">Transmembrane</keyword>
<feature type="transmembrane region" description="Helical" evidence="1">
    <location>
        <begin position="44"/>
        <end position="67"/>
    </location>
</feature>
<reference evidence="2 3" key="1">
    <citation type="journal article" date="2001" name="Nature">
        <title>Complete genome sequence of Salmonella enterica serovar Typhimurium LT2.</title>
        <authorList>
            <person name="McClelland M."/>
            <person name="Sanderson K.E."/>
            <person name="Spieth J."/>
            <person name="Clifton S.W."/>
            <person name="Latreille P."/>
            <person name="Courtney L."/>
            <person name="Porwollik S."/>
            <person name="Ali J."/>
            <person name="Dante M."/>
            <person name="Du F."/>
            <person name="Hou S."/>
            <person name="Layman D."/>
            <person name="Leonard S."/>
            <person name="Nguyen C."/>
            <person name="Scott K."/>
            <person name="Holmes A."/>
            <person name="Grewal N."/>
            <person name="Mulvaney E."/>
            <person name="Ryan E."/>
            <person name="Sun H."/>
            <person name="Florea L."/>
            <person name="Miller W."/>
            <person name="Stoneking T."/>
            <person name="Nhan M."/>
            <person name="Waterston R."/>
            <person name="Wilson R.K."/>
        </authorList>
    </citation>
    <scope>NUCLEOTIDE SEQUENCE [LARGE SCALE GENOMIC DNA]</scope>
    <source>
        <strain evidence="3">ATCC 700721 / MGH 78578</strain>
    </source>
</reference>
<feature type="transmembrane region" description="Helical" evidence="1">
    <location>
        <begin position="87"/>
        <end position="115"/>
    </location>
</feature>